<dbReference type="AlphaFoldDB" id="A0AAV4NGF2"/>
<dbReference type="EMBL" id="BPLQ01001674">
    <property type="protein sequence ID" value="GIX83845.1"/>
    <property type="molecule type" value="Genomic_DNA"/>
</dbReference>
<reference evidence="1 2" key="1">
    <citation type="submission" date="2021-06" db="EMBL/GenBank/DDBJ databases">
        <title>Caerostris darwini draft genome.</title>
        <authorList>
            <person name="Kono N."/>
            <person name="Arakawa K."/>
        </authorList>
    </citation>
    <scope>NUCLEOTIDE SEQUENCE [LARGE SCALE GENOMIC DNA]</scope>
</reference>
<sequence length="108" mass="12469">MWAENPLQAFSTPLNHRKMRGSLQEGKTFHAGGGLLLLFGMPCISESFSRDDMSLLRSHSVREHQIDLEGELSNVYIVYYVYLSINKGYVCNVYHKYRLQIKPISNKM</sequence>
<evidence type="ECO:0000313" key="2">
    <source>
        <dbReference type="Proteomes" id="UP001054837"/>
    </source>
</evidence>
<comment type="caution">
    <text evidence="1">The sequence shown here is derived from an EMBL/GenBank/DDBJ whole genome shotgun (WGS) entry which is preliminary data.</text>
</comment>
<organism evidence="1 2">
    <name type="scientific">Caerostris darwini</name>
    <dbReference type="NCBI Taxonomy" id="1538125"/>
    <lineage>
        <taxon>Eukaryota</taxon>
        <taxon>Metazoa</taxon>
        <taxon>Ecdysozoa</taxon>
        <taxon>Arthropoda</taxon>
        <taxon>Chelicerata</taxon>
        <taxon>Arachnida</taxon>
        <taxon>Araneae</taxon>
        <taxon>Araneomorphae</taxon>
        <taxon>Entelegynae</taxon>
        <taxon>Araneoidea</taxon>
        <taxon>Araneidae</taxon>
        <taxon>Caerostris</taxon>
    </lineage>
</organism>
<proteinExistence type="predicted"/>
<protein>
    <submittedName>
        <fullName evidence="1">Uncharacterized protein</fullName>
    </submittedName>
</protein>
<gene>
    <name evidence="1" type="ORF">CDAR_88591</name>
</gene>
<accession>A0AAV4NGF2</accession>
<evidence type="ECO:0000313" key="1">
    <source>
        <dbReference type="EMBL" id="GIX83845.1"/>
    </source>
</evidence>
<dbReference type="Proteomes" id="UP001054837">
    <property type="component" value="Unassembled WGS sequence"/>
</dbReference>
<keyword evidence="2" id="KW-1185">Reference proteome</keyword>
<name>A0AAV4NGF2_9ARAC</name>